<dbReference type="PANTHER" id="PTHR39456:SF1">
    <property type="entry name" value="METAL-DEPENDENT HYDROLASE"/>
    <property type="match status" value="1"/>
</dbReference>
<accession>A0A1I2F3C5</accession>
<feature type="compositionally biased region" description="Polar residues" evidence="1">
    <location>
        <begin position="29"/>
        <end position="40"/>
    </location>
</feature>
<feature type="compositionally biased region" description="Basic and acidic residues" evidence="1">
    <location>
        <begin position="42"/>
        <end position="54"/>
    </location>
</feature>
<evidence type="ECO:0008006" key="4">
    <source>
        <dbReference type="Google" id="ProtNLM"/>
    </source>
</evidence>
<protein>
    <recommendedName>
        <fullName evidence="4">Metal-dependent hydrolase</fullName>
    </recommendedName>
</protein>
<dbReference type="Proteomes" id="UP000199119">
    <property type="component" value="Unassembled WGS sequence"/>
</dbReference>
<dbReference type="InterPro" id="IPR016516">
    <property type="entry name" value="UCP07580"/>
</dbReference>
<dbReference type="AlphaFoldDB" id="A0A1I2F3C5"/>
<evidence type="ECO:0000313" key="2">
    <source>
        <dbReference type="EMBL" id="SFE99208.1"/>
    </source>
</evidence>
<gene>
    <name evidence="2" type="ORF">SAMN04489711_10965</name>
</gene>
<sequence length="337" mass="38564">MSFRRVAGGAANLNNAHKRTKPQDGAGPNQETAMNASTATARHADQDTEADARRASPLPIRKLAVHLENGFGRHWHSGKAFHTQFFNALSMSFPVGEQFFIDSVRNAMPLLPQGPEHAALREELHEQMRGFVGQEATHRHIHGLYNAQLEKQGLVNRWQHWARDRIALLQKKAPHPLHALAATCAYEHFTALLADGTLRHGRWLEGAEPEMQLLWRWHAAEETEHRSVAFALYQAAGGDYRWRVRWFLLVCLNFARDSMRQTVLNLHHDGTLWRPSTWLQALDLFWGRDGLVWRTLPALLRYLRRDFHPDHETQSPGAAELAQDWLAAHAGRFRVVR</sequence>
<organism evidence="2 3">
    <name type="scientific">Paracidovorax wautersii</name>
    <dbReference type="NCBI Taxonomy" id="1177982"/>
    <lineage>
        <taxon>Bacteria</taxon>
        <taxon>Pseudomonadati</taxon>
        <taxon>Pseudomonadota</taxon>
        <taxon>Betaproteobacteria</taxon>
        <taxon>Burkholderiales</taxon>
        <taxon>Comamonadaceae</taxon>
        <taxon>Paracidovorax</taxon>
    </lineage>
</organism>
<proteinExistence type="predicted"/>
<dbReference type="PANTHER" id="PTHR39456">
    <property type="entry name" value="METAL-DEPENDENT HYDROLASE"/>
    <property type="match status" value="1"/>
</dbReference>
<dbReference type="EMBL" id="FONX01000009">
    <property type="protein sequence ID" value="SFE99208.1"/>
    <property type="molecule type" value="Genomic_DNA"/>
</dbReference>
<dbReference type="Pfam" id="PF10118">
    <property type="entry name" value="Metal_hydrol"/>
    <property type="match status" value="1"/>
</dbReference>
<feature type="region of interest" description="Disordered" evidence="1">
    <location>
        <begin position="1"/>
        <end position="56"/>
    </location>
</feature>
<evidence type="ECO:0000256" key="1">
    <source>
        <dbReference type="SAM" id="MobiDB-lite"/>
    </source>
</evidence>
<evidence type="ECO:0000313" key="3">
    <source>
        <dbReference type="Proteomes" id="UP000199119"/>
    </source>
</evidence>
<keyword evidence="3" id="KW-1185">Reference proteome</keyword>
<dbReference type="PIRSF" id="PIRSF007580">
    <property type="entry name" value="UCP07580"/>
    <property type="match status" value="1"/>
</dbReference>
<reference evidence="3" key="1">
    <citation type="submission" date="2016-10" db="EMBL/GenBank/DDBJ databases">
        <authorList>
            <person name="Varghese N."/>
            <person name="Submissions S."/>
        </authorList>
    </citation>
    <scope>NUCLEOTIDE SEQUENCE [LARGE SCALE GENOMIC DNA]</scope>
    <source>
        <strain evidence="3">DSM 27981</strain>
    </source>
</reference>
<name>A0A1I2F3C5_9BURK</name>
<dbReference type="STRING" id="1177982.SAMN04489711_10965"/>